<reference evidence="1 2" key="1">
    <citation type="journal article" date="2019" name="Nat. Med.">
        <title>A library of human gut bacterial isolates paired with longitudinal multiomics data enables mechanistic microbiome research.</title>
        <authorList>
            <person name="Poyet M."/>
            <person name="Groussin M."/>
            <person name="Gibbons S.M."/>
            <person name="Avila-Pacheco J."/>
            <person name="Jiang X."/>
            <person name="Kearney S.M."/>
            <person name="Perrotta A.R."/>
            <person name="Berdy B."/>
            <person name="Zhao S."/>
            <person name="Lieberman T.D."/>
            <person name="Swanson P.K."/>
            <person name="Smith M."/>
            <person name="Roesemann S."/>
            <person name="Alexander J.E."/>
            <person name="Rich S.A."/>
            <person name="Livny J."/>
            <person name="Vlamakis H."/>
            <person name="Clish C."/>
            <person name="Bullock K."/>
            <person name="Deik A."/>
            <person name="Scott J."/>
            <person name="Pierce K.A."/>
            <person name="Xavier R.J."/>
            <person name="Alm E.J."/>
        </authorList>
    </citation>
    <scope>NUCLEOTIDE SEQUENCE [LARGE SCALE GENOMIC DNA]</scope>
    <source>
        <strain evidence="1 2">BIOML-A20</strain>
    </source>
</reference>
<evidence type="ECO:0000313" key="2">
    <source>
        <dbReference type="Proteomes" id="UP000469380"/>
    </source>
</evidence>
<dbReference type="Proteomes" id="UP000469380">
    <property type="component" value="Unassembled WGS sequence"/>
</dbReference>
<organism evidence="1 2">
    <name type="scientific">Collinsella aerofaciens</name>
    <dbReference type="NCBI Taxonomy" id="74426"/>
    <lineage>
        <taxon>Bacteria</taxon>
        <taxon>Bacillati</taxon>
        <taxon>Actinomycetota</taxon>
        <taxon>Coriobacteriia</taxon>
        <taxon>Coriobacteriales</taxon>
        <taxon>Coriobacteriaceae</taxon>
        <taxon>Collinsella</taxon>
    </lineage>
</organism>
<gene>
    <name evidence="1" type="ORF">GT464_01110</name>
</gene>
<protein>
    <submittedName>
        <fullName evidence="1">Uncharacterized protein</fullName>
    </submittedName>
</protein>
<name>A0A6N9JGS6_9ACTN</name>
<proteinExistence type="predicted"/>
<dbReference type="EMBL" id="WWSR01000001">
    <property type="protein sequence ID" value="MZJ38558.1"/>
    <property type="molecule type" value="Genomic_DNA"/>
</dbReference>
<dbReference type="AlphaFoldDB" id="A0A6N9JGS6"/>
<accession>A0A6N9JGS6</accession>
<evidence type="ECO:0000313" key="1">
    <source>
        <dbReference type="EMBL" id="MZJ38558.1"/>
    </source>
</evidence>
<dbReference type="RefSeq" id="WP_161159503.1">
    <property type="nucleotide sequence ID" value="NZ_WWSR01000001.1"/>
</dbReference>
<sequence>MKKHSLAGTCGIPTEDRRIYIPVDVNGTDDPDCGPSDPVTIHWPDGRSWQVESIYFRSEFGRALFDNLCVRYDVCIAKQRKTVWWEHGDWFVERGSGMAVTPA</sequence>
<comment type="caution">
    <text evidence="1">The sequence shown here is derived from an EMBL/GenBank/DDBJ whole genome shotgun (WGS) entry which is preliminary data.</text>
</comment>